<dbReference type="Proteomes" id="UP000514720">
    <property type="component" value="Chromosome"/>
</dbReference>
<comment type="subcellular location">
    <subcellularLocation>
        <location evidence="6">Cytoplasm</location>
    </subcellularLocation>
</comment>
<evidence type="ECO:0000259" key="8">
    <source>
        <dbReference type="PROSITE" id="PS50164"/>
    </source>
</evidence>
<evidence type="ECO:0000256" key="3">
    <source>
        <dbReference type="ARBA" id="ARBA00022769"/>
    </source>
</evidence>
<dbReference type="Pfam" id="PF22920">
    <property type="entry name" value="UvrC_RNaseH"/>
    <property type="match status" value="1"/>
</dbReference>
<dbReference type="GO" id="GO:0009381">
    <property type="term" value="F:excinuclease ABC activity"/>
    <property type="evidence" value="ECO:0007669"/>
    <property type="project" value="UniProtKB-UniRule"/>
</dbReference>
<dbReference type="InterPro" id="IPR035901">
    <property type="entry name" value="GIY-YIG_endonuc_sf"/>
</dbReference>
<dbReference type="InterPro" id="IPR010994">
    <property type="entry name" value="RuvA_2-like"/>
</dbReference>
<dbReference type="Gene3D" id="3.30.420.340">
    <property type="entry name" value="UvrC, RNAse H endonuclease domain"/>
    <property type="match status" value="1"/>
</dbReference>
<dbReference type="PANTHER" id="PTHR30562">
    <property type="entry name" value="UVRC/OXIDOREDUCTASE"/>
    <property type="match status" value="1"/>
</dbReference>
<evidence type="ECO:0000256" key="1">
    <source>
        <dbReference type="ARBA" id="ARBA00022490"/>
    </source>
</evidence>
<dbReference type="AlphaFoldDB" id="A0A7L7KNX0"/>
<dbReference type="GO" id="GO:0009432">
    <property type="term" value="P:SOS response"/>
    <property type="evidence" value="ECO:0007669"/>
    <property type="project" value="UniProtKB-UniRule"/>
</dbReference>
<reference evidence="10 11" key="1">
    <citation type="submission" date="2020-02" db="EMBL/GenBank/DDBJ databases">
        <authorList>
            <person name="Zheng R.K."/>
            <person name="Sun C.M."/>
        </authorList>
    </citation>
    <scope>NUCLEOTIDE SEQUENCE [LARGE SCALE GENOMIC DNA]</scope>
    <source>
        <strain evidence="11">zrk13</strain>
    </source>
</reference>
<dbReference type="GO" id="GO:0003677">
    <property type="term" value="F:DNA binding"/>
    <property type="evidence" value="ECO:0007669"/>
    <property type="project" value="UniProtKB-UniRule"/>
</dbReference>
<dbReference type="SUPFAM" id="SSF46600">
    <property type="entry name" value="C-terminal UvrC-binding domain of UvrB"/>
    <property type="match status" value="1"/>
</dbReference>
<comment type="subunit">
    <text evidence="6">Interacts with UvrB in an incision complex.</text>
</comment>
<dbReference type="PROSITE" id="PS50165">
    <property type="entry name" value="UVRC"/>
    <property type="match status" value="1"/>
</dbReference>
<keyword evidence="2 6" id="KW-0227">DNA damage</keyword>
<evidence type="ECO:0000313" key="11">
    <source>
        <dbReference type="Proteomes" id="UP000514720"/>
    </source>
</evidence>
<comment type="similarity">
    <text evidence="6">Belongs to the UvrC family.</text>
</comment>
<keyword evidence="6" id="KW-0742">SOS response</keyword>
<gene>
    <name evidence="6 10" type="primary">uvrC</name>
    <name evidence="10" type="ORF">G4Z02_00895</name>
</gene>
<dbReference type="Gene3D" id="1.10.150.20">
    <property type="entry name" value="5' to 3' exonuclease, C-terminal subdomain"/>
    <property type="match status" value="1"/>
</dbReference>
<dbReference type="SUPFAM" id="SSF82771">
    <property type="entry name" value="GIY-YIG endonuclease"/>
    <property type="match status" value="1"/>
</dbReference>
<dbReference type="GO" id="GO:0005737">
    <property type="term" value="C:cytoplasm"/>
    <property type="evidence" value="ECO:0007669"/>
    <property type="project" value="UniProtKB-SubCell"/>
</dbReference>
<evidence type="ECO:0000259" key="7">
    <source>
        <dbReference type="PROSITE" id="PS50151"/>
    </source>
</evidence>
<comment type="function">
    <text evidence="6">The UvrABC repair system catalyzes the recognition and processing of DNA lesions. UvrC both incises the 5' and 3' sides of the lesion. The N-terminal half is responsible for the 3' incision and the C-terminal half is responsible for the 5' incision.</text>
</comment>
<accession>A0A7L7KNX0</accession>
<dbReference type="Gene3D" id="3.40.1440.10">
    <property type="entry name" value="GIY-YIG endonuclease"/>
    <property type="match status" value="1"/>
</dbReference>
<dbReference type="NCBIfam" id="TIGR00194">
    <property type="entry name" value="uvrC"/>
    <property type="match status" value="1"/>
</dbReference>
<protein>
    <recommendedName>
        <fullName evidence="6">UvrABC system protein C</fullName>
        <shortName evidence="6">Protein UvrC</shortName>
    </recommendedName>
    <alternativeName>
        <fullName evidence="6">Excinuclease ABC subunit C</fullName>
    </alternativeName>
</protein>
<dbReference type="CDD" id="cd10434">
    <property type="entry name" value="GIY-YIG_UvrC_Cho"/>
    <property type="match status" value="1"/>
</dbReference>
<dbReference type="Gene3D" id="4.10.860.10">
    <property type="entry name" value="UVR domain"/>
    <property type="match status" value="1"/>
</dbReference>
<dbReference type="FunFam" id="3.40.1440.10:FF:000001">
    <property type="entry name" value="UvrABC system protein C"/>
    <property type="match status" value="1"/>
</dbReference>
<feature type="domain" description="UVR" evidence="7">
    <location>
        <begin position="194"/>
        <end position="229"/>
    </location>
</feature>
<keyword evidence="4 6" id="KW-0267">Excision nuclease</keyword>
<evidence type="ECO:0000256" key="4">
    <source>
        <dbReference type="ARBA" id="ARBA00022881"/>
    </source>
</evidence>
<proteinExistence type="inferred from homology"/>
<dbReference type="InterPro" id="IPR001943">
    <property type="entry name" value="UVR_dom"/>
</dbReference>
<dbReference type="InterPro" id="IPR004791">
    <property type="entry name" value="UvrC"/>
</dbReference>
<dbReference type="PANTHER" id="PTHR30562:SF1">
    <property type="entry name" value="UVRABC SYSTEM PROTEIN C"/>
    <property type="match status" value="1"/>
</dbReference>
<keyword evidence="1 6" id="KW-0963">Cytoplasm</keyword>
<dbReference type="InterPro" id="IPR036876">
    <property type="entry name" value="UVR_dom_sf"/>
</dbReference>
<dbReference type="RefSeq" id="WP_258877968.1">
    <property type="nucleotide sequence ID" value="NZ_CP048914.1"/>
</dbReference>
<dbReference type="InterPro" id="IPR001162">
    <property type="entry name" value="UvrC_RNase_H_dom"/>
</dbReference>
<evidence type="ECO:0000259" key="9">
    <source>
        <dbReference type="PROSITE" id="PS50165"/>
    </source>
</evidence>
<dbReference type="PROSITE" id="PS50151">
    <property type="entry name" value="UVR"/>
    <property type="match status" value="1"/>
</dbReference>
<dbReference type="Pfam" id="PF01541">
    <property type="entry name" value="GIY-YIG"/>
    <property type="match status" value="1"/>
</dbReference>
<feature type="domain" description="GIY-YIG" evidence="8">
    <location>
        <begin position="12"/>
        <end position="89"/>
    </location>
</feature>
<keyword evidence="11" id="KW-1185">Reference proteome</keyword>
<organism evidence="10 11">
    <name type="scientific">Candidatus Xianfuyuplasma coldseepsis</name>
    <dbReference type="NCBI Taxonomy" id="2782163"/>
    <lineage>
        <taxon>Bacteria</taxon>
        <taxon>Bacillati</taxon>
        <taxon>Mycoplasmatota</taxon>
        <taxon>Mollicutes</taxon>
        <taxon>Candidatus Izemoplasmatales</taxon>
        <taxon>Candidatus Izemoplasmataceae</taxon>
        <taxon>Candidatus Xianfuyuplasma</taxon>
    </lineage>
</organism>
<dbReference type="HAMAP" id="MF_00203">
    <property type="entry name" value="UvrC"/>
    <property type="match status" value="1"/>
</dbReference>
<dbReference type="InterPro" id="IPR038476">
    <property type="entry name" value="UvrC_RNase_H_dom_sf"/>
</dbReference>
<evidence type="ECO:0000256" key="6">
    <source>
        <dbReference type="HAMAP-Rule" id="MF_00203"/>
    </source>
</evidence>
<feature type="domain" description="UvrC family homology region profile" evidence="9">
    <location>
        <begin position="245"/>
        <end position="463"/>
    </location>
</feature>
<evidence type="ECO:0000256" key="5">
    <source>
        <dbReference type="ARBA" id="ARBA00023204"/>
    </source>
</evidence>
<dbReference type="KEGG" id="xcl:G4Z02_00895"/>
<dbReference type="SUPFAM" id="SSF47781">
    <property type="entry name" value="RuvA domain 2-like"/>
    <property type="match status" value="1"/>
</dbReference>
<dbReference type="Pfam" id="PF02151">
    <property type="entry name" value="UVR"/>
    <property type="match status" value="1"/>
</dbReference>
<evidence type="ECO:0000256" key="2">
    <source>
        <dbReference type="ARBA" id="ARBA00022763"/>
    </source>
</evidence>
<dbReference type="InterPro" id="IPR050066">
    <property type="entry name" value="UvrABC_protein_C"/>
</dbReference>
<sequence>MSFKDKVKMMPDAPGSYQFKDKNGVVIYVGKAKSLKKRVSSYFTGSHDTKTSRLIMNIADIEYIVTSSELDALLLELNLIKKYNPRYNIMLTDDKTYPYIEITNERHPKVVVTRNIKKKSRALFGPYPNVKAARDTVKLLNKIYPLRKCDTMPKQACLYYHMGQCLAPCIKSITKEDYAPIIQQIKQFLRGDISHTITQLEEQMLMASERLEFERAQEYKKTIESIKTTTNRQKINLNDMKDRDIIGFYYNDYLLSIEIFFIRNGKISARHQKLFEYYDDPAETVENYLAQFYSKEPVPKEIFVQEELHGDVLHRYLDTNIVKPQRGAKRKLLNLAILNAEQSLQEKTEIVKRDIERTTVSMETLGELLNISTPYRIEAFDNSNLFGENAVSSMVVFINGKPARKEYRKFKVKTLDNKASDYHTMKEILYRRYYRVLMDNLDHPGLILVDGGLQQINAANEVLDSLDLDIPLAGLVKDTKHNTNHLLTKDLQEIELDKTSDVFHFITRIQDEAHRFAINYHKQVRSKGLFHSILDDIPKIGPVTKQKLLQKYKSVQLMKLAPLEELKELGLTDIQAQNLLEYLSKDR</sequence>
<dbReference type="InterPro" id="IPR000305">
    <property type="entry name" value="GIY-YIG_endonuc"/>
</dbReference>
<keyword evidence="5 6" id="KW-0234">DNA repair</keyword>
<dbReference type="Pfam" id="PF08459">
    <property type="entry name" value="UvrC_RNaseH_dom"/>
    <property type="match status" value="1"/>
</dbReference>
<dbReference type="SMART" id="SM00465">
    <property type="entry name" value="GIYc"/>
    <property type="match status" value="1"/>
</dbReference>
<dbReference type="InterPro" id="IPR047296">
    <property type="entry name" value="GIY-YIG_UvrC_Cho"/>
</dbReference>
<dbReference type="PROSITE" id="PS50164">
    <property type="entry name" value="GIY_YIG"/>
    <property type="match status" value="1"/>
</dbReference>
<dbReference type="GO" id="GO:0006289">
    <property type="term" value="P:nucleotide-excision repair"/>
    <property type="evidence" value="ECO:0007669"/>
    <property type="project" value="UniProtKB-UniRule"/>
</dbReference>
<dbReference type="EMBL" id="CP048914">
    <property type="protein sequence ID" value="QMS84357.1"/>
    <property type="molecule type" value="Genomic_DNA"/>
</dbReference>
<name>A0A7L7KNX0_9MOLU</name>
<dbReference type="GO" id="GO:0009380">
    <property type="term" value="C:excinuclease repair complex"/>
    <property type="evidence" value="ECO:0007669"/>
    <property type="project" value="InterPro"/>
</dbReference>
<keyword evidence="3 6" id="KW-0228">DNA excision</keyword>
<evidence type="ECO:0000313" key="10">
    <source>
        <dbReference type="EMBL" id="QMS84357.1"/>
    </source>
</evidence>